<evidence type="ECO:0000256" key="11">
    <source>
        <dbReference type="ARBA" id="ARBA00023012"/>
    </source>
</evidence>
<keyword evidence="13" id="KW-0812">Transmembrane</keyword>
<dbReference type="Gene3D" id="3.30.450.20">
    <property type="entry name" value="PAS domain"/>
    <property type="match status" value="2"/>
</dbReference>
<dbReference type="InterPro" id="IPR003594">
    <property type="entry name" value="HATPase_dom"/>
</dbReference>
<dbReference type="InterPro" id="IPR004358">
    <property type="entry name" value="Sig_transdc_His_kin-like_C"/>
</dbReference>
<dbReference type="GO" id="GO:0005886">
    <property type="term" value="C:plasma membrane"/>
    <property type="evidence" value="ECO:0007669"/>
    <property type="project" value="UniProtKB-SubCell"/>
</dbReference>
<keyword evidence="10" id="KW-0067">ATP-binding</keyword>
<dbReference type="InterPro" id="IPR036890">
    <property type="entry name" value="HATPase_C_sf"/>
</dbReference>
<dbReference type="Gene3D" id="3.30.565.10">
    <property type="entry name" value="Histidine kinase-like ATPase, C-terminal domain"/>
    <property type="match status" value="1"/>
</dbReference>
<dbReference type="InterPro" id="IPR031967">
    <property type="entry name" value="PhoR_single_Cache-like_dom"/>
</dbReference>
<dbReference type="Pfam" id="PF16736">
    <property type="entry name" value="sCache_like"/>
    <property type="match status" value="1"/>
</dbReference>
<dbReference type="SUPFAM" id="SSF47384">
    <property type="entry name" value="Homodimeric domain of signal transducing histidine kinase"/>
    <property type="match status" value="1"/>
</dbReference>
<dbReference type="CDD" id="cd00082">
    <property type="entry name" value="HisKA"/>
    <property type="match status" value="1"/>
</dbReference>
<dbReference type="EMBL" id="LEQJ01000002">
    <property type="protein sequence ID" value="RBS35034.1"/>
    <property type="molecule type" value="Genomic_DNA"/>
</dbReference>
<evidence type="ECO:0000256" key="2">
    <source>
        <dbReference type="ARBA" id="ARBA00004236"/>
    </source>
</evidence>
<keyword evidence="7" id="KW-0808">Transferase</keyword>
<evidence type="ECO:0000313" key="15">
    <source>
        <dbReference type="EMBL" id="OTN99487.1"/>
    </source>
</evidence>
<evidence type="ECO:0000313" key="17">
    <source>
        <dbReference type="Proteomes" id="UP000194737"/>
    </source>
</evidence>
<dbReference type="RefSeq" id="WP_010829595.1">
    <property type="nucleotide sequence ID" value="NZ_CAMRQU010000013.1"/>
</dbReference>
<evidence type="ECO:0000256" key="12">
    <source>
        <dbReference type="ARBA" id="ARBA00023136"/>
    </source>
</evidence>
<dbReference type="SMART" id="SM00388">
    <property type="entry name" value="HisKA"/>
    <property type="match status" value="1"/>
</dbReference>
<feature type="domain" description="Histidine kinase" evidence="14">
    <location>
        <begin position="366"/>
        <end position="579"/>
    </location>
</feature>
<keyword evidence="9 16" id="KW-0418">Kinase</keyword>
<name>A0A3F3NRJ5_ENTFC</name>
<evidence type="ECO:0000256" key="5">
    <source>
        <dbReference type="ARBA" id="ARBA00022475"/>
    </source>
</evidence>
<keyword evidence="8" id="KW-0547">Nucleotide-binding</keyword>
<keyword evidence="6" id="KW-0597">Phosphoprotein</keyword>
<evidence type="ECO:0000256" key="9">
    <source>
        <dbReference type="ARBA" id="ARBA00022777"/>
    </source>
</evidence>
<dbReference type="CDD" id="cd00075">
    <property type="entry name" value="HATPase"/>
    <property type="match status" value="1"/>
</dbReference>
<dbReference type="Proteomes" id="UP000253144">
    <property type="component" value="Unassembled WGS sequence"/>
</dbReference>
<dbReference type="PANTHER" id="PTHR45453">
    <property type="entry name" value="PHOSPHATE REGULON SENSOR PROTEIN PHOR"/>
    <property type="match status" value="1"/>
</dbReference>
<dbReference type="InterPro" id="IPR005467">
    <property type="entry name" value="His_kinase_dom"/>
</dbReference>
<keyword evidence="12 13" id="KW-0472">Membrane</keyword>
<dbReference type="EMBL" id="NGLB01000001">
    <property type="protein sequence ID" value="OTN99487.1"/>
    <property type="molecule type" value="Genomic_DNA"/>
</dbReference>
<dbReference type="AlphaFoldDB" id="A0A3F3NRJ5"/>
<dbReference type="PRINTS" id="PR00344">
    <property type="entry name" value="BCTRLSENSOR"/>
</dbReference>
<dbReference type="FunFam" id="1.10.287.130:FF:000001">
    <property type="entry name" value="Two-component sensor histidine kinase"/>
    <property type="match status" value="1"/>
</dbReference>
<evidence type="ECO:0000256" key="6">
    <source>
        <dbReference type="ARBA" id="ARBA00022553"/>
    </source>
</evidence>
<comment type="subcellular location">
    <subcellularLocation>
        <location evidence="2">Cell membrane</location>
    </subcellularLocation>
    <subcellularLocation>
        <location evidence="3">Membrane raft</location>
        <topology evidence="3">Multi-pass membrane protein</topology>
    </subcellularLocation>
</comment>
<evidence type="ECO:0000256" key="10">
    <source>
        <dbReference type="ARBA" id="ARBA00022840"/>
    </source>
</evidence>
<dbReference type="SMART" id="SM00387">
    <property type="entry name" value="HATPase_c"/>
    <property type="match status" value="1"/>
</dbReference>
<gene>
    <name evidence="15" type="ORF">A5804_000977</name>
    <name evidence="16" type="ORF">EB12_00462</name>
</gene>
<dbReference type="GO" id="GO:0016036">
    <property type="term" value="P:cellular response to phosphate starvation"/>
    <property type="evidence" value="ECO:0007669"/>
    <property type="project" value="TreeGrafter"/>
</dbReference>
<dbReference type="EC" id="2.7.13.3" evidence="4"/>
<dbReference type="FunFam" id="3.30.565.10:FF:000023">
    <property type="entry name" value="PAS domain-containing sensor histidine kinase"/>
    <property type="match status" value="1"/>
</dbReference>
<dbReference type="Gene3D" id="1.10.287.130">
    <property type="match status" value="1"/>
</dbReference>
<dbReference type="Pfam" id="PF02518">
    <property type="entry name" value="HATPase_c"/>
    <property type="match status" value="1"/>
</dbReference>
<organism evidence="16 18">
    <name type="scientific">Enterococcus faecium</name>
    <name type="common">Streptococcus faecium</name>
    <dbReference type="NCBI Taxonomy" id="1352"/>
    <lineage>
        <taxon>Bacteria</taxon>
        <taxon>Bacillati</taxon>
        <taxon>Bacillota</taxon>
        <taxon>Bacilli</taxon>
        <taxon>Lactobacillales</taxon>
        <taxon>Enterococcaceae</taxon>
        <taxon>Enterococcus</taxon>
    </lineage>
</organism>
<reference evidence="16 18" key="1">
    <citation type="submission" date="2015-06" db="EMBL/GenBank/DDBJ databases">
        <title>The Genome Sequence of Enterococcus faecium 131EA1.</title>
        <authorList>
            <consortium name="The Broad Institute Genomics Platform"/>
            <consortium name="The Broad Institute Genome Sequencing Center for Infectious Disease"/>
            <person name="Earl A.M."/>
            <person name="Van Tyne D."/>
            <person name="Lebreton F."/>
            <person name="Saavedra J.T."/>
            <person name="Gilmore M.S."/>
            <person name="Manson Mcguire A."/>
            <person name="Clock S."/>
            <person name="Crupain M."/>
            <person name="Rangan U."/>
            <person name="Young S."/>
            <person name="Abouelleil A."/>
            <person name="Cao P."/>
            <person name="Chapman S.B."/>
            <person name="Griggs A."/>
            <person name="Priest M."/>
            <person name="Shea T."/>
            <person name="Wortman J."/>
            <person name="Nusbaum C."/>
            <person name="Birren B."/>
        </authorList>
    </citation>
    <scope>NUCLEOTIDE SEQUENCE [LARGE SCALE GENOMIC DNA]</scope>
    <source>
        <strain evidence="16 18">131EA1</strain>
    </source>
</reference>
<dbReference type="Proteomes" id="UP000194737">
    <property type="component" value="Unassembled WGS sequence"/>
</dbReference>
<feature type="transmembrane region" description="Helical" evidence="13">
    <location>
        <begin position="166"/>
        <end position="186"/>
    </location>
</feature>
<evidence type="ECO:0000256" key="3">
    <source>
        <dbReference type="ARBA" id="ARBA00004314"/>
    </source>
</evidence>
<evidence type="ECO:0000256" key="1">
    <source>
        <dbReference type="ARBA" id="ARBA00000085"/>
    </source>
</evidence>
<dbReference type="InterPro" id="IPR050351">
    <property type="entry name" value="BphY/WalK/GraS-like"/>
</dbReference>
<dbReference type="GO" id="GO:0000155">
    <property type="term" value="F:phosphorelay sensor kinase activity"/>
    <property type="evidence" value="ECO:0007669"/>
    <property type="project" value="InterPro"/>
</dbReference>
<dbReference type="PROSITE" id="PS50109">
    <property type="entry name" value="HIS_KIN"/>
    <property type="match status" value="1"/>
</dbReference>
<dbReference type="InterPro" id="IPR003661">
    <property type="entry name" value="HisK_dim/P_dom"/>
</dbReference>
<evidence type="ECO:0000256" key="4">
    <source>
        <dbReference type="ARBA" id="ARBA00012438"/>
    </source>
</evidence>
<protein>
    <recommendedName>
        <fullName evidence="4">histidine kinase</fullName>
        <ecNumber evidence="4">2.7.13.3</ecNumber>
    </recommendedName>
</protein>
<dbReference type="PANTHER" id="PTHR45453:SF1">
    <property type="entry name" value="PHOSPHATE REGULON SENSOR PROTEIN PHOR"/>
    <property type="match status" value="1"/>
</dbReference>
<dbReference type="SUPFAM" id="SSF55874">
    <property type="entry name" value="ATPase domain of HSP90 chaperone/DNA topoisomerase II/histidine kinase"/>
    <property type="match status" value="1"/>
</dbReference>
<evidence type="ECO:0000256" key="7">
    <source>
        <dbReference type="ARBA" id="ARBA00022679"/>
    </source>
</evidence>
<evidence type="ECO:0000259" key="14">
    <source>
        <dbReference type="PROSITE" id="PS50109"/>
    </source>
</evidence>
<dbReference type="GO" id="GO:0004721">
    <property type="term" value="F:phosphoprotein phosphatase activity"/>
    <property type="evidence" value="ECO:0007669"/>
    <property type="project" value="TreeGrafter"/>
</dbReference>
<accession>A0A3F3NRJ5</accession>
<keyword evidence="13" id="KW-1133">Transmembrane helix</keyword>
<dbReference type="Pfam" id="PF00512">
    <property type="entry name" value="HisKA"/>
    <property type="match status" value="1"/>
</dbReference>
<proteinExistence type="predicted"/>
<evidence type="ECO:0000256" key="8">
    <source>
        <dbReference type="ARBA" id="ARBA00022741"/>
    </source>
</evidence>
<dbReference type="GO" id="GO:0045121">
    <property type="term" value="C:membrane raft"/>
    <property type="evidence" value="ECO:0007669"/>
    <property type="project" value="UniProtKB-SubCell"/>
</dbReference>
<dbReference type="InterPro" id="IPR036097">
    <property type="entry name" value="HisK_dim/P_sf"/>
</dbReference>
<keyword evidence="5" id="KW-1003">Cell membrane</keyword>
<dbReference type="GO" id="GO:0005524">
    <property type="term" value="F:ATP binding"/>
    <property type="evidence" value="ECO:0007669"/>
    <property type="project" value="UniProtKB-KW"/>
</dbReference>
<reference evidence="15 17" key="2">
    <citation type="submission" date="2017-05" db="EMBL/GenBank/DDBJ databases">
        <title>The Genome Sequence of Enterococcus faecium 6F2_DIV0138.</title>
        <authorList>
            <consortium name="The Broad Institute Genomics Platform"/>
            <consortium name="The Broad Institute Genomic Center for Infectious Diseases"/>
            <person name="Earl A."/>
            <person name="Manson A."/>
            <person name="Schwartman J."/>
            <person name="Gilmore M."/>
            <person name="Abouelleil A."/>
            <person name="Cao P."/>
            <person name="Chapman S."/>
            <person name="Cusick C."/>
            <person name="Shea T."/>
            <person name="Young S."/>
            <person name="Neafsey D."/>
            <person name="Nusbaum C."/>
            <person name="Birren B."/>
        </authorList>
    </citation>
    <scope>NUCLEOTIDE SEQUENCE [LARGE SCALE GENOMIC DNA]</scope>
    <source>
        <strain evidence="15 17">6F2_DIV0138</strain>
    </source>
</reference>
<evidence type="ECO:0000313" key="18">
    <source>
        <dbReference type="Proteomes" id="UP000253144"/>
    </source>
</evidence>
<comment type="caution">
    <text evidence="16">The sequence shown here is derived from an EMBL/GenBank/DDBJ whole genome shotgun (WGS) entry which is preliminary data.</text>
</comment>
<evidence type="ECO:0000256" key="13">
    <source>
        <dbReference type="SAM" id="Phobius"/>
    </source>
</evidence>
<sequence length="579" mass="66831">MKWKKIYERLFFLILLVSLFFGGWQLISHYFQQQIVEQQESYLTKKAQLLIRQLDVENLQAAQNKTALEEFVHQSNERITLMDATGKILFDTNNETLNEQRNSRPEIKAVLNGGNLGSALRKSTTLDEDLLYVALPVKKSGQLEAILRIAEPTSGFLPRTESFRRWVFFFFLSFFLVLAGMIYYLIYQKNQPLKTVLPVLKKMVQNPNQAEVIMQTPDQWEELYQTINALSEQMSKMYRAYTTTEEQLYTLLNELMIGVFLIDDADSRLLLLNPKMQLHLNVVSYQPEQRYTEVIQEPKLIQLIHQVTPEHPLIHQEITLTEGRQTLDLSLRYFTNSEGSGQILGVAYDLTKVRRLEKLQKDFVGNVSHELKTPVTSLIGFTETLLDGAKDDPQTLTSFLEIMQKDAIRLDKLIREIIQLSKDGENSYEIQTIYIEPYFQQIVQNYQPIIEKKRLTIRLIGKNEPFTTKADILYPIIKNLIENAVQYSKSDSEIIIRYQATDDLSFSVQDFGIGIDIEDQERIFERFYRVDKARSRHSGGTGLGLAIVKDYVQLLHGTITVDSHLGTGSTFTVTIPKSN</sequence>
<keyword evidence="11" id="KW-0902">Two-component regulatory system</keyword>
<comment type="catalytic activity">
    <reaction evidence="1">
        <text>ATP + protein L-histidine = ADP + protein N-phospho-L-histidine.</text>
        <dbReference type="EC" id="2.7.13.3"/>
    </reaction>
</comment>
<evidence type="ECO:0000313" key="16">
    <source>
        <dbReference type="EMBL" id="RBS35034.1"/>
    </source>
</evidence>